<keyword evidence="2" id="KW-0238">DNA-binding</keyword>
<proteinExistence type="predicted"/>
<evidence type="ECO:0000256" key="1">
    <source>
        <dbReference type="ARBA" id="ARBA00004123"/>
    </source>
</evidence>
<evidence type="ECO:0000256" key="3">
    <source>
        <dbReference type="ARBA" id="ARBA00023242"/>
    </source>
</evidence>
<dbReference type="PROSITE" id="PS00036">
    <property type="entry name" value="BZIP_BASIC"/>
    <property type="match status" value="1"/>
</dbReference>
<dbReference type="AlphaFoldDB" id="A0A067KKF2"/>
<evidence type="ECO:0000259" key="4">
    <source>
        <dbReference type="PROSITE" id="PS50217"/>
    </source>
</evidence>
<dbReference type="Gene3D" id="1.20.5.170">
    <property type="match status" value="1"/>
</dbReference>
<dbReference type="STRING" id="180498.A0A067KKF2"/>
<name>A0A067KKF2_JATCU</name>
<feature type="domain" description="BZIP" evidence="4">
    <location>
        <begin position="242"/>
        <end position="286"/>
    </location>
</feature>
<comment type="subcellular location">
    <subcellularLocation>
        <location evidence="1">Nucleus</location>
    </subcellularLocation>
</comment>
<dbReference type="SMART" id="SM00338">
    <property type="entry name" value="BRLZ"/>
    <property type="match status" value="1"/>
</dbReference>
<sequence>MYMDNRTMVSPNRAQEHQYNLTIDQLGKPLNTMKLDELLKNVISAEDSQFLQNINPSSSSSSSSSSSASSFLGNFDLNGKKKVTIDEVWKDIILNQENVNAIENQSRIHQETTLEDFLVRSGVTNIGNNQNGLFNIPHHHQPIVGMHDPMADWLQLQMAAVQRQQMSVLDSSTNFHASESSSSVYHDKSSIIGHDHGGYGENQMGMTIPVSAISTTASSESQAVVIADKKRQYSDEIMEKTIERRQKRMIKNRESAARSRARKQAYTNKLEHEVFHLRETNTWLKKFKEVEMLLSSDLTPTPRYQLRRTSSASI</sequence>
<dbReference type="CDD" id="cd14707">
    <property type="entry name" value="bZIP_plant_BZIP46"/>
    <property type="match status" value="1"/>
</dbReference>
<evidence type="ECO:0000313" key="6">
    <source>
        <dbReference type="Proteomes" id="UP000027138"/>
    </source>
</evidence>
<evidence type="ECO:0000256" key="2">
    <source>
        <dbReference type="ARBA" id="ARBA00023125"/>
    </source>
</evidence>
<gene>
    <name evidence="5" type="ORF">JCGZ_12017</name>
</gene>
<dbReference type="PANTHER" id="PTHR22952">
    <property type="entry name" value="CAMP-RESPONSE ELEMENT BINDING PROTEIN-RELATED"/>
    <property type="match status" value="1"/>
</dbReference>
<dbReference type="InterPro" id="IPR004827">
    <property type="entry name" value="bZIP"/>
</dbReference>
<dbReference type="InterPro" id="IPR043452">
    <property type="entry name" value="BZIP46-like"/>
</dbReference>
<dbReference type="OrthoDB" id="644067at2759"/>
<evidence type="ECO:0000313" key="5">
    <source>
        <dbReference type="EMBL" id="KDP32725.1"/>
    </source>
</evidence>
<dbReference type="EMBL" id="KK914570">
    <property type="protein sequence ID" value="KDP32725.1"/>
    <property type="molecule type" value="Genomic_DNA"/>
</dbReference>
<reference evidence="5 6" key="1">
    <citation type="journal article" date="2014" name="PLoS ONE">
        <title>Global Analysis of Gene Expression Profiles in Physic Nut (Jatropha curcas L.) Seedlings Exposed to Salt Stress.</title>
        <authorList>
            <person name="Zhang L."/>
            <person name="Zhang C."/>
            <person name="Wu P."/>
            <person name="Chen Y."/>
            <person name="Li M."/>
            <person name="Jiang H."/>
            <person name="Wu G."/>
        </authorList>
    </citation>
    <scope>NUCLEOTIDE SEQUENCE [LARGE SCALE GENOMIC DNA]</scope>
    <source>
        <strain evidence="6">cv. GZQX0401</strain>
        <tissue evidence="5">Young leaves</tissue>
    </source>
</reference>
<keyword evidence="3" id="KW-0539">Nucleus</keyword>
<dbReference type="GO" id="GO:0045893">
    <property type="term" value="P:positive regulation of DNA-templated transcription"/>
    <property type="evidence" value="ECO:0007669"/>
    <property type="project" value="InterPro"/>
</dbReference>
<dbReference type="GO" id="GO:0005634">
    <property type="term" value="C:nucleus"/>
    <property type="evidence" value="ECO:0007669"/>
    <property type="project" value="UniProtKB-SubCell"/>
</dbReference>
<dbReference type="Proteomes" id="UP000027138">
    <property type="component" value="Unassembled WGS sequence"/>
</dbReference>
<dbReference type="InterPro" id="IPR046347">
    <property type="entry name" value="bZIP_sf"/>
</dbReference>
<dbReference type="SUPFAM" id="SSF57959">
    <property type="entry name" value="Leucine zipper domain"/>
    <property type="match status" value="1"/>
</dbReference>
<accession>A0A067KKF2</accession>
<dbReference type="PROSITE" id="PS50217">
    <property type="entry name" value="BZIP"/>
    <property type="match status" value="1"/>
</dbReference>
<dbReference type="FunFam" id="1.20.5.170:FF:000036">
    <property type="entry name" value="ABSCISIC ACID-INSENSITIVE 5-like protein 2"/>
    <property type="match status" value="1"/>
</dbReference>
<dbReference type="GO" id="GO:0003700">
    <property type="term" value="F:DNA-binding transcription factor activity"/>
    <property type="evidence" value="ECO:0007669"/>
    <property type="project" value="InterPro"/>
</dbReference>
<organism evidence="5 6">
    <name type="scientific">Jatropha curcas</name>
    <name type="common">Barbados nut</name>
    <dbReference type="NCBI Taxonomy" id="180498"/>
    <lineage>
        <taxon>Eukaryota</taxon>
        <taxon>Viridiplantae</taxon>
        <taxon>Streptophyta</taxon>
        <taxon>Embryophyta</taxon>
        <taxon>Tracheophyta</taxon>
        <taxon>Spermatophyta</taxon>
        <taxon>Magnoliopsida</taxon>
        <taxon>eudicotyledons</taxon>
        <taxon>Gunneridae</taxon>
        <taxon>Pentapetalae</taxon>
        <taxon>rosids</taxon>
        <taxon>fabids</taxon>
        <taxon>Malpighiales</taxon>
        <taxon>Euphorbiaceae</taxon>
        <taxon>Crotonoideae</taxon>
        <taxon>Jatropheae</taxon>
        <taxon>Jatropha</taxon>
    </lineage>
</organism>
<dbReference type="GO" id="GO:0003677">
    <property type="term" value="F:DNA binding"/>
    <property type="evidence" value="ECO:0007669"/>
    <property type="project" value="UniProtKB-KW"/>
</dbReference>
<protein>
    <recommendedName>
        <fullName evidence="4">BZIP domain-containing protein</fullName>
    </recommendedName>
</protein>
<dbReference type="PANTHER" id="PTHR22952:SF404">
    <property type="entry name" value="BZIP DOMAIN-CONTAINING PROTEIN"/>
    <property type="match status" value="1"/>
</dbReference>
<keyword evidence="6" id="KW-1185">Reference proteome</keyword>
<dbReference type="Pfam" id="PF00170">
    <property type="entry name" value="bZIP_1"/>
    <property type="match status" value="1"/>
</dbReference>